<dbReference type="SUPFAM" id="SSF46785">
    <property type="entry name" value="Winged helix' DNA-binding domain"/>
    <property type="match status" value="1"/>
</dbReference>
<sequence length="77" mass="8348">MSTAALTHDHDRTEIPAEIQSASSKLVYLYLHTAGEATVEELQSSLGMKQLALFPVLETLSGEGLVDREGERYTVAA</sequence>
<gene>
    <name evidence="1" type="ORF">ACFQGH_01875</name>
</gene>
<keyword evidence="2" id="KW-1185">Reference proteome</keyword>
<dbReference type="InterPro" id="IPR036388">
    <property type="entry name" value="WH-like_DNA-bd_sf"/>
</dbReference>
<dbReference type="EMBL" id="JBHSXQ010000001">
    <property type="protein sequence ID" value="MFC6903942.1"/>
    <property type="molecule type" value="Genomic_DNA"/>
</dbReference>
<name>A0ABD5UXH5_9EURY</name>
<dbReference type="Gene3D" id="1.10.10.10">
    <property type="entry name" value="Winged helix-like DNA-binding domain superfamily/Winged helix DNA-binding domain"/>
    <property type="match status" value="1"/>
</dbReference>
<reference evidence="1 2" key="1">
    <citation type="journal article" date="2019" name="Int. J. Syst. Evol. Microbiol.">
        <title>The Global Catalogue of Microorganisms (GCM) 10K type strain sequencing project: providing services to taxonomists for standard genome sequencing and annotation.</title>
        <authorList>
            <consortium name="The Broad Institute Genomics Platform"/>
            <consortium name="The Broad Institute Genome Sequencing Center for Infectious Disease"/>
            <person name="Wu L."/>
            <person name="Ma J."/>
        </authorList>
    </citation>
    <scope>NUCLEOTIDE SEQUENCE [LARGE SCALE GENOMIC DNA]</scope>
    <source>
        <strain evidence="1 2">CGMCC 1.3240</strain>
    </source>
</reference>
<protein>
    <submittedName>
        <fullName evidence="1">TrmB family transcriptional regulator</fullName>
    </submittedName>
</protein>
<accession>A0ABD5UXH5</accession>
<organism evidence="1 2">
    <name type="scientific">Halalkalicoccus tibetensis</name>
    <dbReference type="NCBI Taxonomy" id="175632"/>
    <lineage>
        <taxon>Archaea</taxon>
        <taxon>Methanobacteriati</taxon>
        <taxon>Methanobacteriota</taxon>
        <taxon>Stenosarchaea group</taxon>
        <taxon>Halobacteria</taxon>
        <taxon>Halobacteriales</taxon>
        <taxon>Halococcaceae</taxon>
        <taxon>Halalkalicoccus</taxon>
    </lineage>
</organism>
<dbReference type="AlphaFoldDB" id="A0ABD5UXH5"/>
<dbReference type="InterPro" id="IPR036390">
    <property type="entry name" value="WH_DNA-bd_sf"/>
</dbReference>
<proteinExistence type="predicted"/>
<dbReference type="RefSeq" id="WP_340602434.1">
    <property type="nucleotide sequence ID" value="NZ_JBBMXV010000001.1"/>
</dbReference>
<comment type="caution">
    <text evidence="1">The sequence shown here is derived from an EMBL/GenBank/DDBJ whole genome shotgun (WGS) entry which is preliminary data.</text>
</comment>
<evidence type="ECO:0000313" key="2">
    <source>
        <dbReference type="Proteomes" id="UP001596312"/>
    </source>
</evidence>
<dbReference type="Proteomes" id="UP001596312">
    <property type="component" value="Unassembled WGS sequence"/>
</dbReference>
<evidence type="ECO:0000313" key="1">
    <source>
        <dbReference type="EMBL" id="MFC6903942.1"/>
    </source>
</evidence>